<dbReference type="PROSITE" id="PS00662">
    <property type="entry name" value="T2SP_E"/>
    <property type="match status" value="1"/>
</dbReference>
<comment type="similarity">
    <text evidence="1">Belongs to the GSP E family.</text>
</comment>
<comment type="caution">
    <text evidence="4">The sequence shown here is derived from an EMBL/GenBank/DDBJ whole genome shotgun (WGS) entry which is preliminary data.</text>
</comment>
<feature type="compositionally biased region" description="Basic residues" evidence="2">
    <location>
        <begin position="382"/>
        <end position="392"/>
    </location>
</feature>
<organism evidence="4 5">
    <name type="scientific">Geodia barretti</name>
    <name type="common">Barrett's horny sponge</name>
    <dbReference type="NCBI Taxonomy" id="519541"/>
    <lineage>
        <taxon>Eukaryota</taxon>
        <taxon>Metazoa</taxon>
        <taxon>Porifera</taxon>
        <taxon>Demospongiae</taxon>
        <taxon>Heteroscleromorpha</taxon>
        <taxon>Tetractinellida</taxon>
        <taxon>Astrophorina</taxon>
        <taxon>Geodiidae</taxon>
        <taxon>Geodia</taxon>
    </lineage>
</organism>
<dbReference type="PANTHER" id="PTHR30486">
    <property type="entry name" value="TWITCHING MOTILITY PROTEIN PILT"/>
    <property type="match status" value="1"/>
</dbReference>
<dbReference type="InterPro" id="IPR027417">
    <property type="entry name" value="P-loop_NTPase"/>
</dbReference>
<accession>A0AA35SBV9</accession>
<dbReference type="Gene3D" id="3.30.450.90">
    <property type="match status" value="1"/>
</dbReference>
<feature type="domain" description="Bacterial type II secretion system protein E" evidence="3">
    <location>
        <begin position="197"/>
        <end position="211"/>
    </location>
</feature>
<dbReference type="AlphaFoldDB" id="A0AA35SBV9"/>
<protein>
    <submittedName>
        <fullName evidence="4">Type IV pilus retractation ATPase PilT</fullName>
    </submittedName>
</protein>
<dbReference type="GO" id="GO:0016887">
    <property type="term" value="F:ATP hydrolysis activity"/>
    <property type="evidence" value="ECO:0007669"/>
    <property type="project" value="InterPro"/>
</dbReference>
<proteinExistence type="inferred from homology"/>
<dbReference type="InterPro" id="IPR006321">
    <property type="entry name" value="PilT/PilU"/>
</dbReference>
<evidence type="ECO:0000313" key="4">
    <source>
        <dbReference type="EMBL" id="CAI8027148.1"/>
    </source>
</evidence>
<dbReference type="InterPro" id="IPR050921">
    <property type="entry name" value="T4SS_GSP_E_ATPase"/>
</dbReference>
<keyword evidence="5" id="KW-1185">Reference proteome</keyword>
<dbReference type="EMBL" id="CASHTH010002260">
    <property type="protein sequence ID" value="CAI8027148.1"/>
    <property type="molecule type" value="Genomic_DNA"/>
</dbReference>
<dbReference type="PANTHER" id="PTHR30486:SF16">
    <property type="entry name" value="TWITCHING MOTILITY PROTEIN PILT"/>
    <property type="match status" value="1"/>
</dbReference>
<evidence type="ECO:0000259" key="3">
    <source>
        <dbReference type="PROSITE" id="PS00662"/>
    </source>
</evidence>
<dbReference type="InterPro" id="IPR001482">
    <property type="entry name" value="T2SS/T4SS_dom"/>
</dbReference>
<dbReference type="CDD" id="cd01131">
    <property type="entry name" value="PilT"/>
    <property type="match status" value="1"/>
</dbReference>
<dbReference type="NCBIfam" id="TIGR01420">
    <property type="entry name" value="pilT_fam"/>
    <property type="match status" value="1"/>
</dbReference>
<sequence length="392" mass="42662">MHTPSLAELLKRMTELGGSDLHLAAGTHPQVRVDGRLRPLTEFPSLTAENTRRLAYSVLTPHQKQHLEEHLELDFSFGIGGLARFRGNCFNQRGVLGAVFRGIPYQVSSFDDLNLPAVLKTFCRKNRGLILVTGATGSGKSTTLAAMIDRINCDRHSHILTIEDPLEFLHDHRNCLVNQREVHSDTRSFAAALRAALRQDPDVVLIGELRDLETMEAALRIAETGHLTLATLHTRSAASTIHRVIDVFPAHQQSQIRAQLSLVLEGIACQTLLPRANGAGRALAMEVMVPNSAIRNLIREDKVHQLESVMQMGRGKYGMQTFNQSLAGLFRAGQIGRQTALEYSSNPDELRQMLDRGTPAAPGPGTAAGPSAGTPAGTATRTARRTHPGAPG</sequence>
<feature type="compositionally biased region" description="Low complexity" evidence="2">
    <location>
        <begin position="356"/>
        <end position="381"/>
    </location>
</feature>
<evidence type="ECO:0000313" key="5">
    <source>
        <dbReference type="Proteomes" id="UP001174909"/>
    </source>
</evidence>
<feature type="region of interest" description="Disordered" evidence="2">
    <location>
        <begin position="352"/>
        <end position="392"/>
    </location>
</feature>
<reference evidence="4" key="1">
    <citation type="submission" date="2023-03" db="EMBL/GenBank/DDBJ databases">
        <authorList>
            <person name="Steffen K."/>
            <person name="Cardenas P."/>
        </authorList>
    </citation>
    <scope>NUCLEOTIDE SEQUENCE</scope>
</reference>
<evidence type="ECO:0000256" key="1">
    <source>
        <dbReference type="ARBA" id="ARBA00006611"/>
    </source>
</evidence>
<dbReference type="Proteomes" id="UP001174909">
    <property type="component" value="Unassembled WGS sequence"/>
</dbReference>
<gene>
    <name evidence="4" type="ORF">GBAR_LOCUS15543</name>
</gene>
<dbReference type="SUPFAM" id="SSF52540">
    <property type="entry name" value="P-loop containing nucleoside triphosphate hydrolases"/>
    <property type="match status" value="1"/>
</dbReference>
<name>A0AA35SBV9_GEOBA</name>
<dbReference type="GO" id="GO:0005524">
    <property type="term" value="F:ATP binding"/>
    <property type="evidence" value="ECO:0007669"/>
    <property type="project" value="InterPro"/>
</dbReference>
<dbReference type="Gene3D" id="3.40.50.300">
    <property type="entry name" value="P-loop containing nucleotide triphosphate hydrolases"/>
    <property type="match status" value="1"/>
</dbReference>
<evidence type="ECO:0000256" key="2">
    <source>
        <dbReference type="SAM" id="MobiDB-lite"/>
    </source>
</evidence>
<dbReference type="Pfam" id="PF00437">
    <property type="entry name" value="T2SSE"/>
    <property type="match status" value="1"/>
</dbReference>